<sequence>MGGKRPKHPYLKLSDRFYGLDLRGEFALTGLELVHEAMEKVWLIREWLKTTQSRQKSYADVRRKGLEIDVDDWVYFKTSPMKGVMSWVFHVSLLKKCVGDMISIVPLESLGINESLSYEEVSVENLNWQVKKFRNKVVASVKVL</sequence>
<dbReference type="PANTHER" id="PTHR46148:SF58">
    <property type="entry name" value="RETROTRANSPOSON PROTEIN"/>
    <property type="match status" value="1"/>
</dbReference>
<dbReference type="PANTHER" id="PTHR46148">
    <property type="entry name" value="CHROMO DOMAIN-CONTAINING PROTEIN"/>
    <property type="match status" value="1"/>
</dbReference>
<name>A0AAF0PPY7_SOLVR</name>
<protein>
    <submittedName>
        <fullName evidence="1">Uncharacterized protein</fullName>
    </submittedName>
</protein>
<evidence type="ECO:0000313" key="2">
    <source>
        <dbReference type="Proteomes" id="UP001234989"/>
    </source>
</evidence>
<keyword evidence="2" id="KW-1185">Reference proteome</keyword>
<gene>
    <name evidence="1" type="ORF">MTR67_001862</name>
</gene>
<organism evidence="1 2">
    <name type="scientific">Solanum verrucosum</name>
    <dbReference type="NCBI Taxonomy" id="315347"/>
    <lineage>
        <taxon>Eukaryota</taxon>
        <taxon>Viridiplantae</taxon>
        <taxon>Streptophyta</taxon>
        <taxon>Embryophyta</taxon>
        <taxon>Tracheophyta</taxon>
        <taxon>Spermatophyta</taxon>
        <taxon>Magnoliopsida</taxon>
        <taxon>eudicotyledons</taxon>
        <taxon>Gunneridae</taxon>
        <taxon>Pentapetalae</taxon>
        <taxon>asterids</taxon>
        <taxon>lamiids</taxon>
        <taxon>Solanales</taxon>
        <taxon>Solanaceae</taxon>
        <taxon>Solanoideae</taxon>
        <taxon>Solaneae</taxon>
        <taxon>Solanum</taxon>
    </lineage>
</organism>
<accession>A0AAF0PPY7</accession>
<dbReference type="Proteomes" id="UP001234989">
    <property type="component" value="Chromosome 1"/>
</dbReference>
<evidence type="ECO:0000313" key="1">
    <source>
        <dbReference type="EMBL" id="WMV08477.1"/>
    </source>
</evidence>
<reference evidence="1" key="1">
    <citation type="submission" date="2023-08" db="EMBL/GenBank/DDBJ databases">
        <title>A de novo genome assembly of Solanum verrucosum Schlechtendal, a Mexican diploid species geographically isolated from the other diploid A-genome species in potato relatives.</title>
        <authorList>
            <person name="Hosaka K."/>
        </authorList>
    </citation>
    <scope>NUCLEOTIDE SEQUENCE</scope>
    <source>
        <tissue evidence="1">Young leaves</tissue>
    </source>
</reference>
<proteinExistence type="predicted"/>
<dbReference type="AlphaFoldDB" id="A0AAF0PPY7"/>
<dbReference type="EMBL" id="CP133612">
    <property type="protein sequence ID" value="WMV08477.1"/>
    <property type="molecule type" value="Genomic_DNA"/>
</dbReference>